<dbReference type="OrthoDB" id="2136618at2"/>
<evidence type="ECO:0000313" key="9">
    <source>
        <dbReference type="Proteomes" id="UP000280696"/>
    </source>
</evidence>
<evidence type="ECO:0000256" key="3">
    <source>
        <dbReference type="ARBA" id="ARBA00022679"/>
    </source>
</evidence>
<accession>A0A3A9A661</accession>
<reference evidence="8 9" key="1">
    <citation type="submission" date="2018-09" db="EMBL/GenBank/DDBJ databases">
        <title>Murine metabolic-syndrome-specific gut microbial biobank.</title>
        <authorList>
            <person name="Liu C."/>
        </authorList>
    </citation>
    <scope>NUCLEOTIDE SEQUENCE [LARGE SCALE GENOMIC DNA]</scope>
    <source>
        <strain evidence="8 9">0.1xD8-82</strain>
    </source>
</reference>
<dbReference type="Proteomes" id="UP000280696">
    <property type="component" value="Unassembled WGS sequence"/>
</dbReference>
<dbReference type="InterPro" id="IPR058592">
    <property type="entry name" value="Gtf3_C"/>
</dbReference>
<dbReference type="GO" id="GO:0031647">
    <property type="term" value="P:regulation of protein stability"/>
    <property type="evidence" value="ECO:0007669"/>
    <property type="project" value="UniProtKB-UniRule"/>
</dbReference>
<name>A0A3A9A661_9FIRM</name>
<evidence type="ECO:0000256" key="2">
    <source>
        <dbReference type="ARBA" id="ARBA00022475"/>
    </source>
</evidence>
<feature type="domain" description="Glucosyltransferase 3-like N-terminal" evidence="6">
    <location>
        <begin position="465"/>
        <end position="619"/>
    </location>
</feature>
<comment type="function">
    <text evidence="5">Required for polymorphic O-glycosylation of the serine-rich repeat protein in this bacteria. A stabilizing protein that is part of the accessory SecA2/SecY2 system specifically required to export serine-rich repeat cell wall proteins usually encoded upstream in the same operon. The GtfA-GtfB complex adds GlcNAc from UDP-GlcNAc to the substrate protein, attaching the first sugar residue. Stabilizes the glycosylation activity of GtfA. Has no N-acetylglucosaminyl transferase activity on its own.</text>
</comment>
<dbReference type="NCBIfam" id="TIGR02919">
    <property type="entry name" value="accessory Sec system glycosylation chaperone GtfB"/>
    <property type="match status" value="1"/>
</dbReference>
<dbReference type="Pfam" id="PF26334">
    <property type="entry name" value="Gtf3_N"/>
    <property type="match status" value="1"/>
</dbReference>
<feature type="domain" description="Glucosyltransferase 3-like C-terminal" evidence="7">
    <location>
        <begin position="637"/>
        <end position="790"/>
    </location>
</feature>
<comment type="similarity">
    <text evidence="5">Belongs to the GtfB family.</text>
</comment>
<protein>
    <recommendedName>
        <fullName evidence="5">UDP-N-acetylglucosamine--peptide N-acetylglucosaminyltransferase stabilizing protein GtfB</fullName>
    </recommendedName>
    <alternativeName>
        <fullName evidence="5">Glycosyltransferase stabilizing protein GtfB</fullName>
    </alternativeName>
</protein>
<evidence type="ECO:0000256" key="1">
    <source>
        <dbReference type="ARBA" id="ARBA00004922"/>
    </source>
</evidence>
<keyword evidence="9" id="KW-1185">Reference proteome</keyword>
<dbReference type="GO" id="GO:0017122">
    <property type="term" value="C:protein N-acetylglucosaminyltransferase complex"/>
    <property type="evidence" value="ECO:0007669"/>
    <property type="project" value="UniProtKB-UniRule"/>
</dbReference>
<keyword evidence="2 5" id="KW-1003">Cell membrane</keyword>
<dbReference type="GO" id="GO:0005886">
    <property type="term" value="C:plasma membrane"/>
    <property type="evidence" value="ECO:0007669"/>
    <property type="project" value="UniProtKB-SubCell"/>
</dbReference>
<dbReference type="RefSeq" id="WP_120472289.1">
    <property type="nucleotide sequence ID" value="NZ_RAYQ01000044.1"/>
</dbReference>
<dbReference type="HAMAP" id="MF_01473">
    <property type="entry name" value="GtfB"/>
    <property type="match status" value="1"/>
</dbReference>
<evidence type="ECO:0000256" key="5">
    <source>
        <dbReference type="HAMAP-Rule" id="MF_01473"/>
    </source>
</evidence>
<keyword evidence="3" id="KW-0808">Transferase</keyword>
<sequence>MDQFIKSDDIVLLLDNYSSYSHNLRYSFHKAGFCCPTVVVEDDGFLPEDVLSVYGFFIGNFKGEKGVPGKPRYFNQIPVPDYWEISGNNNVGKIKDLNRERGRIFYAEPFHKRLVKIVDWYDENKVPRSSDHYNRYGALFARTIFNARGQKVNKSWFSAQGQEIIVENYVTGNIILNDGSQVRMFRGKTEFVLYALKRAGFDKNRLFYNSLSTPFFVSQSIHSVHKRDILFWQEPINGDIPGNMQIILKGEATRTSRIMVQRKCACNALLRQEVLPKNVQKLGFIYPFEKENCHKPEALICTNSDQIEHCRRIVNAIPEMHFHIAALTEMSAKLMSMDSCENVSLYPGVNRNVLSELFRRCDFYLDINRENEIVSAVYRAFLHNHVIFAFNETLHNGDYVAAEHCYSLDDVNRMISDIRMLIADDEKLEQWLRRQRDEALAETKDSYLQFLERRRKPVKENPPITIHITNLFGADGKPSHATAQQNVVKLARELGFVELPLQRYPYPIETGTEDELKRQLHMTTSVIKDNDIVFFQSPSWNAAAYDRELVDEIRRHRNIRLVIFIHDMPPMMFGATEEEFQQIIKIYNRADLVIVPTEPMLDFLRKRGLAVKKTLIQPMWDFPFSGELRDPFFQRQILFSGSPEQFPFLSSWNYDIPLRLFTDDDFEFNGQNILYEGRKNTTELLTEYTRGGFGLVWEQGNHPDYDKCSQPYELSVYLAVGIPVIIKKGLIHEQTVLDYEIGFVASSLEEVADRVKNTTESEYRQMADNIKNISRLIRGGFFTKKVLVDAINFLMLG</sequence>
<keyword evidence="4 5" id="KW-0472">Membrane</keyword>
<comment type="subcellular location">
    <subcellularLocation>
        <location evidence="5">Cell membrane</location>
        <topology evidence="5">Peripheral membrane protein</topology>
    </subcellularLocation>
</comment>
<comment type="subunit">
    <text evidence="5">Forms a heterotetramer with 2 subunits each of GtfA and GtfB. Part of the accessory SecA2/SecY2 protein translocation apparatus.</text>
</comment>
<dbReference type="InterPro" id="IPR014268">
    <property type="entry name" value="GtfB"/>
</dbReference>
<evidence type="ECO:0000256" key="4">
    <source>
        <dbReference type="ARBA" id="ARBA00023136"/>
    </source>
</evidence>
<gene>
    <name evidence="5 8" type="primary">gtfB</name>
    <name evidence="8" type="ORF">D7V94_21355</name>
</gene>
<evidence type="ECO:0000313" key="8">
    <source>
        <dbReference type="EMBL" id="RKI87230.1"/>
    </source>
</evidence>
<comment type="pathway">
    <text evidence="1 5">Protein modification; protein glycosylation.</text>
</comment>
<evidence type="ECO:0000259" key="7">
    <source>
        <dbReference type="Pfam" id="PF26337"/>
    </source>
</evidence>
<dbReference type="EMBL" id="RAYQ01000044">
    <property type="protein sequence ID" value="RKI87230.1"/>
    <property type="molecule type" value="Genomic_DNA"/>
</dbReference>
<dbReference type="InterPro" id="IPR058591">
    <property type="entry name" value="Gtf3_N"/>
</dbReference>
<proteinExistence type="inferred from homology"/>
<comment type="caution">
    <text evidence="8">The sequence shown here is derived from an EMBL/GenBank/DDBJ whole genome shotgun (WGS) entry which is preliminary data.</text>
</comment>
<dbReference type="Pfam" id="PF26337">
    <property type="entry name" value="Gtf3_C"/>
    <property type="match status" value="1"/>
</dbReference>
<dbReference type="AlphaFoldDB" id="A0A3A9A661"/>
<dbReference type="Gene3D" id="3.40.50.2000">
    <property type="entry name" value="Glycogen Phosphorylase B"/>
    <property type="match status" value="2"/>
</dbReference>
<evidence type="ECO:0000259" key="6">
    <source>
        <dbReference type="Pfam" id="PF26334"/>
    </source>
</evidence>
<organism evidence="8 9">
    <name type="scientific">Parablautia intestinalis</name>
    <dbReference type="NCBI Taxonomy" id="2320100"/>
    <lineage>
        <taxon>Bacteria</taxon>
        <taxon>Bacillati</taxon>
        <taxon>Bacillota</taxon>
        <taxon>Clostridia</taxon>
        <taxon>Lachnospirales</taxon>
        <taxon>Lachnospiraceae</taxon>
        <taxon>Parablautia</taxon>
    </lineage>
</organism>